<dbReference type="InterPro" id="IPR014545">
    <property type="entry name" value="UCP028415"/>
</dbReference>
<dbReference type="EMBL" id="RCTY01000041">
    <property type="protein sequence ID" value="ROU05790.1"/>
    <property type="molecule type" value="Genomic_DNA"/>
</dbReference>
<dbReference type="Proteomes" id="UP000275910">
    <property type="component" value="Unassembled WGS sequence"/>
</dbReference>
<dbReference type="PIRSF" id="PIRSF028415">
    <property type="entry name" value="UCP028415"/>
    <property type="match status" value="1"/>
</dbReference>
<feature type="region of interest" description="Disordered" evidence="1">
    <location>
        <begin position="1"/>
        <end position="25"/>
    </location>
</feature>
<reference evidence="3 4" key="1">
    <citation type="submission" date="2018-10" db="EMBL/GenBank/DDBJ databases">
        <title>The genome of Lysobacter enzymogenes OH11.</title>
        <authorList>
            <person name="Liu F."/>
            <person name="Zhao Y."/>
            <person name="Qian G."/>
            <person name="Chen Y."/>
            <person name="Xu H."/>
        </authorList>
    </citation>
    <scope>NUCLEOTIDE SEQUENCE [LARGE SCALE GENOMIC DNA]</scope>
    <source>
        <strain evidence="3 4">OH11</strain>
    </source>
</reference>
<gene>
    <name evidence="3" type="ORF">D9T17_16550</name>
</gene>
<comment type="caution">
    <text evidence="3">The sequence shown here is derived from an EMBL/GenBank/DDBJ whole genome shotgun (WGS) entry which is preliminary data.</text>
</comment>
<proteinExistence type="predicted"/>
<name>A0A3N2RE95_LYSEN</name>
<evidence type="ECO:0000313" key="4">
    <source>
        <dbReference type="Proteomes" id="UP000275910"/>
    </source>
</evidence>
<evidence type="ECO:0000256" key="1">
    <source>
        <dbReference type="SAM" id="MobiDB-lite"/>
    </source>
</evidence>
<evidence type="ECO:0000259" key="2">
    <source>
        <dbReference type="Pfam" id="PF10030"/>
    </source>
</evidence>
<dbReference type="Pfam" id="PF10030">
    <property type="entry name" value="DUF2272"/>
    <property type="match status" value="1"/>
</dbReference>
<dbReference type="InterPro" id="IPR019262">
    <property type="entry name" value="DUF2272"/>
</dbReference>
<dbReference type="AlphaFoldDB" id="A0A3N2RE95"/>
<organism evidence="3 4">
    <name type="scientific">Lysobacter enzymogenes</name>
    <dbReference type="NCBI Taxonomy" id="69"/>
    <lineage>
        <taxon>Bacteria</taxon>
        <taxon>Pseudomonadati</taxon>
        <taxon>Pseudomonadota</taxon>
        <taxon>Gammaproteobacteria</taxon>
        <taxon>Lysobacterales</taxon>
        <taxon>Lysobacteraceae</taxon>
        <taxon>Lysobacter</taxon>
    </lineage>
</organism>
<accession>A0A3N2RE95</accession>
<evidence type="ECO:0000313" key="3">
    <source>
        <dbReference type="EMBL" id="ROU05790.1"/>
    </source>
</evidence>
<protein>
    <submittedName>
        <fullName evidence="3">DUF2272 domain-containing protein</fullName>
    </submittedName>
</protein>
<feature type="domain" description="DUF2272" evidence="2">
    <location>
        <begin position="116"/>
        <end position="323"/>
    </location>
</feature>
<sequence length="383" mass="40823">MRDRAQPSRMTTPASRAPARTPRWTGDRRMPRSLVVVLPILAAVSALLAPWGAARAADACPSLRNLGGAAQAATRVAAAACSENLLWYRPFIDIQGRLASASVSESENARLADGATETWRRTAGYWRETGLLQRMSGFAGADQCFDPFGSAYSTQGCRAFLVDNPWSAAFVSYVMMKAAVPGFRPSASHYDYVREAYRNPDQSPFLYLDPASAAAAPGDLLCAVRSSTRVYGYQGLIAALDSGNGSLAMHCDVVVAVNPDNDGKAYLIGGNVQQGATMRMMAVNRNGQFWPLPLRSETQVECSPDTAAACDMNKLDWAALLKLKPDASLATLAPPQPLFAPQQAPSQQPSGCCINCVVGSGIPRCPNPNAPSLQPQGQAPVQD</sequence>